<dbReference type="GO" id="GO:0005737">
    <property type="term" value="C:cytoplasm"/>
    <property type="evidence" value="ECO:0007669"/>
    <property type="project" value="TreeGrafter"/>
</dbReference>
<keyword evidence="3" id="KW-0560">Oxidoreductase</keyword>
<name>A0A7S0ZL52_9RHOD</name>
<accession>A0A7S0ZL52</accession>
<evidence type="ECO:0000313" key="10">
    <source>
        <dbReference type="EMBL" id="CAD8825147.1"/>
    </source>
</evidence>
<evidence type="ECO:0000256" key="7">
    <source>
        <dbReference type="ARBA" id="ARBA00048782"/>
    </source>
</evidence>
<dbReference type="PANTHER" id="PTHR42799:SF2">
    <property type="entry name" value="MITOCHONDRIAL PEPTIDE METHIONINE SULFOXIDE REDUCTASE"/>
    <property type="match status" value="1"/>
</dbReference>
<dbReference type="InterPro" id="IPR036509">
    <property type="entry name" value="Met_Sox_Rdtase_MsrA_sf"/>
</dbReference>
<keyword evidence="8" id="KW-0472">Membrane</keyword>
<dbReference type="NCBIfam" id="TIGR00401">
    <property type="entry name" value="msrA"/>
    <property type="match status" value="1"/>
</dbReference>
<feature type="domain" description="Peptide methionine sulphoxide reductase MsrA" evidence="9">
    <location>
        <begin position="117"/>
        <end position="282"/>
    </location>
</feature>
<dbReference type="SUPFAM" id="SSF55068">
    <property type="entry name" value="Peptide methionine sulfoxide reductase"/>
    <property type="match status" value="1"/>
</dbReference>
<evidence type="ECO:0000256" key="1">
    <source>
        <dbReference type="ARBA" id="ARBA00005591"/>
    </source>
</evidence>
<evidence type="ECO:0000256" key="2">
    <source>
        <dbReference type="ARBA" id="ARBA00012502"/>
    </source>
</evidence>
<dbReference type="InterPro" id="IPR002569">
    <property type="entry name" value="Met_Sox_Rdtase_MsrA_dom"/>
</dbReference>
<comment type="catalytic activity">
    <reaction evidence="6">
        <text>L-methionyl-[protein] + [thioredoxin]-disulfide + H2O = L-methionyl-(S)-S-oxide-[protein] + [thioredoxin]-dithiol</text>
        <dbReference type="Rhea" id="RHEA:14217"/>
        <dbReference type="Rhea" id="RHEA-COMP:10698"/>
        <dbReference type="Rhea" id="RHEA-COMP:10700"/>
        <dbReference type="Rhea" id="RHEA-COMP:12313"/>
        <dbReference type="Rhea" id="RHEA-COMP:12315"/>
        <dbReference type="ChEBI" id="CHEBI:15377"/>
        <dbReference type="ChEBI" id="CHEBI:16044"/>
        <dbReference type="ChEBI" id="CHEBI:29950"/>
        <dbReference type="ChEBI" id="CHEBI:44120"/>
        <dbReference type="ChEBI" id="CHEBI:50058"/>
        <dbReference type="EC" id="1.8.4.11"/>
    </reaction>
</comment>
<sequence length="291" mass="32386">MLNIWQYTRMVGRLEKVVQRLYREDRIWKVVGLCVLVMCAFVTVGGFVSGGSSFRNGSFIAKKASSGSLSKSVSISKTGRVHMISNLFGNLMGSKGSEASARDSKWKELEAQPGELATFGAGCYWGTEKFFGIDFNKKFPGSVTATAVGFMGGANPNPTYREVCSGRTGHVEVLQMKYMPEVASFDKLCRFFFTFHDPTTPNRQGNDAGTQYASVIFYHDEKQREIAESVKTELQAKLSNGELKGVYAQNSVATEIRPASDFFAAQVDHQQYLEVNPFGYCNHGIRFEWNE</sequence>
<organism evidence="10">
    <name type="scientific">Timspurckia oligopyrenoides</name>
    <dbReference type="NCBI Taxonomy" id="708627"/>
    <lineage>
        <taxon>Eukaryota</taxon>
        <taxon>Rhodophyta</taxon>
        <taxon>Bangiophyceae</taxon>
        <taxon>Porphyridiales</taxon>
        <taxon>Porphyridiaceae</taxon>
        <taxon>Timspurckia</taxon>
    </lineage>
</organism>
<protein>
    <recommendedName>
        <fullName evidence="2">peptide-methionine (S)-S-oxide reductase</fullName>
        <ecNumber evidence="2">1.8.4.11</ecNumber>
    </recommendedName>
    <alternativeName>
        <fullName evidence="5">Peptide-methionine (S)-S-oxide reductase</fullName>
    </alternativeName>
    <alternativeName>
        <fullName evidence="4">Protein-methionine-S-oxide reductase</fullName>
    </alternativeName>
</protein>
<evidence type="ECO:0000256" key="5">
    <source>
        <dbReference type="ARBA" id="ARBA00030643"/>
    </source>
</evidence>
<evidence type="ECO:0000256" key="6">
    <source>
        <dbReference type="ARBA" id="ARBA00047806"/>
    </source>
</evidence>
<gene>
    <name evidence="10" type="ORF">TOLI1172_LOCUS9546</name>
</gene>
<dbReference type="HAMAP" id="MF_01401">
    <property type="entry name" value="MsrA"/>
    <property type="match status" value="1"/>
</dbReference>
<evidence type="ECO:0000259" key="9">
    <source>
        <dbReference type="Pfam" id="PF01625"/>
    </source>
</evidence>
<evidence type="ECO:0000256" key="4">
    <source>
        <dbReference type="ARBA" id="ARBA00030273"/>
    </source>
</evidence>
<feature type="transmembrane region" description="Helical" evidence="8">
    <location>
        <begin position="30"/>
        <end position="48"/>
    </location>
</feature>
<keyword evidence="8" id="KW-0812">Transmembrane</keyword>
<dbReference type="GO" id="GO:0034599">
    <property type="term" value="P:cellular response to oxidative stress"/>
    <property type="evidence" value="ECO:0007669"/>
    <property type="project" value="TreeGrafter"/>
</dbReference>
<dbReference type="InterPro" id="IPR050162">
    <property type="entry name" value="MsrA_MetSO_reductase"/>
</dbReference>
<dbReference type="Gene3D" id="3.30.1060.10">
    <property type="entry name" value="Peptide methionine sulphoxide reductase MsrA"/>
    <property type="match status" value="1"/>
</dbReference>
<dbReference type="EC" id="1.8.4.11" evidence="2"/>
<proteinExistence type="inferred from homology"/>
<dbReference type="Pfam" id="PF01625">
    <property type="entry name" value="PMSR"/>
    <property type="match status" value="1"/>
</dbReference>
<comment type="catalytic activity">
    <reaction evidence="7">
        <text>[thioredoxin]-disulfide + L-methionine + H2O = L-methionine (S)-S-oxide + [thioredoxin]-dithiol</text>
        <dbReference type="Rhea" id="RHEA:19993"/>
        <dbReference type="Rhea" id="RHEA-COMP:10698"/>
        <dbReference type="Rhea" id="RHEA-COMP:10700"/>
        <dbReference type="ChEBI" id="CHEBI:15377"/>
        <dbReference type="ChEBI" id="CHEBI:29950"/>
        <dbReference type="ChEBI" id="CHEBI:50058"/>
        <dbReference type="ChEBI" id="CHEBI:57844"/>
        <dbReference type="ChEBI" id="CHEBI:58772"/>
        <dbReference type="EC" id="1.8.4.11"/>
    </reaction>
</comment>
<evidence type="ECO:0000256" key="8">
    <source>
        <dbReference type="SAM" id="Phobius"/>
    </source>
</evidence>
<reference evidence="10" key="1">
    <citation type="submission" date="2021-01" db="EMBL/GenBank/DDBJ databases">
        <authorList>
            <person name="Corre E."/>
            <person name="Pelletier E."/>
            <person name="Niang G."/>
            <person name="Scheremetjew M."/>
            <person name="Finn R."/>
            <person name="Kale V."/>
            <person name="Holt S."/>
            <person name="Cochrane G."/>
            <person name="Meng A."/>
            <person name="Brown T."/>
            <person name="Cohen L."/>
        </authorList>
    </citation>
    <scope>NUCLEOTIDE SEQUENCE</scope>
    <source>
        <strain evidence="10">CCMP3278</strain>
    </source>
</reference>
<dbReference type="GO" id="GO:0008113">
    <property type="term" value="F:peptide-methionine (S)-S-oxide reductase activity"/>
    <property type="evidence" value="ECO:0007669"/>
    <property type="project" value="UniProtKB-EC"/>
</dbReference>
<dbReference type="PANTHER" id="PTHR42799">
    <property type="entry name" value="MITOCHONDRIAL PEPTIDE METHIONINE SULFOXIDE REDUCTASE"/>
    <property type="match status" value="1"/>
</dbReference>
<comment type="similarity">
    <text evidence="1">Belongs to the MsrA Met sulfoxide reductase family.</text>
</comment>
<dbReference type="AlphaFoldDB" id="A0A7S0ZL52"/>
<dbReference type="EMBL" id="HBFP01013203">
    <property type="protein sequence ID" value="CAD8825147.1"/>
    <property type="molecule type" value="Transcribed_RNA"/>
</dbReference>
<keyword evidence="8" id="KW-1133">Transmembrane helix</keyword>
<evidence type="ECO:0000256" key="3">
    <source>
        <dbReference type="ARBA" id="ARBA00023002"/>
    </source>
</evidence>